<evidence type="ECO:0000256" key="7">
    <source>
        <dbReference type="ARBA" id="ARBA00022968"/>
    </source>
</evidence>
<dbReference type="SUPFAM" id="SSF53756">
    <property type="entry name" value="UDP-Glycosyltransferase/glycogen phosphorylase"/>
    <property type="match status" value="1"/>
</dbReference>
<dbReference type="InterPro" id="IPR031481">
    <property type="entry name" value="Glyco_tran_10_N"/>
</dbReference>
<evidence type="ECO:0000256" key="9">
    <source>
        <dbReference type="ARBA" id="ARBA00023136"/>
    </source>
</evidence>
<evidence type="ECO:0000256" key="6">
    <source>
        <dbReference type="ARBA" id="ARBA00022692"/>
    </source>
</evidence>
<evidence type="ECO:0000313" key="16">
    <source>
        <dbReference type="Proteomes" id="UP001460270"/>
    </source>
</evidence>
<name>A0AAW0NAF5_9GOBI</name>
<keyword evidence="16" id="KW-1185">Reference proteome</keyword>
<accession>A0AAW0NAF5</accession>
<comment type="pathway">
    <text evidence="2">Protein modification; protein glycosylation.</text>
</comment>
<dbReference type="FunFam" id="3.40.50.11660:FF:000001">
    <property type="entry name" value="alpha-(1,3)-fucosyltransferase 9"/>
    <property type="match status" value="1"/>
</dbReference>
<sequence>MASGASRRTKRKLFYLTFIVCAAYLCFLYDWTRRFSTRTENSTNVCANSNHSPATILLWHWPFGRTYPLNGDMCWDLYKIPGCKVVDKRDEFPNADIVVFHQKELARKKQKLPLHLDRPSGQRWAWMSLEAPQYNGNLRQFANIFNLTMSYRRDADVTLPYGELQPKDDDGETHDFPSNKTKLVCWVVSNFNSRHNRSKVYKELSAFVEITVYGRWKKARLPAPKLLPTISRCYFYLAFENSNSKDYITEKLWRNAYVGGAVPVVLGASIEDYKAVAPPRSFIHVDDFGSAKELASYLQSLAADKERYREFFSWRREWKVKLWTDWRERLCKICTSYRCLPQRKVYSDLHAWANV</sequence>
<dbReference type="Proteomes" id="UP001460270">
    <property type="component" value="Unassembled WGS sequence"/>
</dbReference>
<dbReference type="AlphaFoldDB" id="A0AAW0NAF5"/>
<dbReference type="InterPro" id="IPR038577">
    <property type="entry name" value="GT10-like_C_sf"/>
</dbReference>
<keyword evidence="9 12" id="KW-0472">Membrane</keyword>
<feature type="transmembrane region" description="Helical" evidence="12">
    <location>
        <begin position="12"/>
        <end position="31"/>
    </location>
</feature>
<evidence type="ECO:0000256" key="3">
    <source>
        <dbReference type="ARBA" id="ARBA00008919"/>
    </source>
</evidence>
<feature type="domain" description="Fucosyltransferase N-terminal" evidence="14">
    <location>
        <begin position="53"/>
        <end position="162"/>
    </location>
</feature>
<evidence type="ECO:0000256" key="2">
    <source>
        <dbReference type="ARBA" id="ARBA00004922"/>
    </source>
</evidence>
<gene>
    <name evidence="15" type="ORF">WMY93_020950</name>
</gene>
<dbReference type="GO" id="GO:0032580">
    <property type="term" value="C:Golgi cisterna membrane"/>
    <property type="evidence" value="ECO:0007669"/>
    <property type="project" value="UniProtKB-SubCell"/>
</dbReference>
<evidence type="ECO:0000259" key="13">
    <source>
        <dbReference type="Pfam" id="PF00852"/>
    </source>
</evidence>
<protein>
    <recommendedName>
        <fullName evidence="12">Fucosyltransferase</fullName>
        <ecNumber evidence="12">2.4.1.-</ecNumber>
    </recommendedName>
</protein>
<dbReference type="EC" id="2.4.1.-" evidence="12"/>
<evidence type="ECO:0000256" key="4">
    <source>
        <dbReference type="ARBA" id="ARBA00022676"/>
    </source>
</evidence>
<dbReference type="GO" id="GO:0046920">
    <property type="term" value="F:alpha-(1-&gt;3)-fucosyltransferase activity"/>
    <property type="evidence" value="ECO:0007669"/>
    <property type="project" value="TreeGrafter"/>
</dbReference>
<dbReference type="InterPro" id="IPR001503">
    <property type="entry name" value="Glyco_trans_10"/>
</dbReference>
<keyword evidence="4 12" id="KW-0328">Glycosyltransferase</keyword>
<feature type="domain" description="Fucosyltransferase C-terminal" evidence="13">
    <location>
        <begin position="178"/>
        <end position="352"/>
    </location>
</feature>
<comment type="catalytic activity">
    <reaction evidence="11">
        <text>an N-acetyl-alpha-neuraminyl-(2-&gt;3)-beta-D-galactosyl-(1-&gt;4)-N-acetyl-beta-D-glucosaminyl derivative + GDP-beta-L-fucose = an alpha-Neu5Ac-(2-&gt;3)-beta-D-Gal-(1-&gt;4)-[alpha-L-Fuc-(1-&gt;3)]-beta-D-GlcNAc derivative + GDP + H(+)</text>
        <dbReference type="Rhea" id="RHEA:56076"/>
        <dbReference type="ChEBI" id="CHEBI:15378"/>
        <dbReference type="ChEBI" id="CHEBI:57273"/>
        <dbReference type="ChEBI" id="CHEBI:58189"/>
        <dbReference type="ChEBI" id="CHEBI:136545"/>
        <dbReference type="ChEBI" id="CHEBI:139509"/>
    </reaction>
    <physiologicalReaction direction="left-to-right" evidence="11">
        <dbReference type="Rhea" id="RHEA:56077"/>
    </physiologicalReaction>
</comment>
<keyword evidence="5 12" id="KW-0808">Transferase</keyword>
<evidence type="ECO:0000313" key="15">
    <source>
        <dbReference type="EMBL" id="KAK7895625.1"/>
    </source>
</evidence>
<dbReference type="Pfam" id="PF00852">
    <property type="entry name" value="Glyco_transf_10"/>
    <property type="match status" value="1"/>
</dbReference>
<evidence type="ECO:0000256" key="5">
    <source>
        <dbReference type="ARBA" id="ARBA00022679"/>
    </source>
</evidence>
<dbReference type="EMBL" id="JBBPFD010000015">
    <property type="protein sequence ID" value="KAK7895625.1"/>
    <property type="molecule type" value="Genomic_DNA"/>
</dbReference>
<dbReference type="PANTHER" id="PTHR11929">
    <property type="entry name" value="ALPHA- 1,3 -FUCOSYLTRANSFERASE"/>
    <property type="match status" value="1"/>
</dbReference>
<dbReference type="Pfam" id="PF17039">
    <property type="entry name" value="Glyco_tran_10_N"/>
    <property type="match status" value="1"/>
</dbReference>
<evidence type="ECO:0000256" key="10">
    <source>
        <dbReference type="ARBA" id="ARBA00023180"/>
    </source>
</evidence>
<evidence type="ECO:0000256" key="1">
    <source>
        <dbReference type="ARBA" id="ARBA00004167"/>
    </source>
</evidence>
<evidence type="ECO:0000256" key="11">
    <source>
        <dbReference type="ARBA" id="ARBA00036481"/>
    </source>
</evidence>
<evidence type="ECO:0000256" key="8">
    <source>
        <dbReference type="ARBA" id="ARBA00022989"/>
    </source>
</evidence>
<evidence type="ECO:0000259" key="14">
    <source>
        <dbReference type="Pfam" id="PF17039"/>
    </source>
</evidence>
<keyword evidence="7" id="KW-0735">Signal-anchor</keyword>
<keyword evidence="10" id="KW-0325">Glycoprotein</keyword>
<keyword evidence="12" id="KW-0333">Golgi apparatus</keyword>
<dbReference type="PANTHER" id="PTHR11929:SF245">
    <property type="entry name" value="FUCOSYLTRANSFERASE"/>
    <property type="match status" value="1"/>
</dbReference>
<keyword evidence="8 12" id="KW-1133">Transmembrane helix</keyword>
<proteinExistence type="inferred from homology"/>
<organism evidence="15 16">
    <name type="scientific">Mugilogobius chulae</name>
    <name type="common">yellowstripe goby</name>
    <dbReference type="NCBI Taxonomy" id="88201"/>
    <lineage>
        <taxon>Eukaryota</taxon>
        <taxon>Metazoa</taxon>
        <taxon>Chordata</taxon>
        <taxon>Craniata</taxon>
        <taxon>Vertebrata</taxon>
        <taxon>Euteleostomi</taxon>
        <taxon>Actinopterygii</taxon>
        <taxon>Neopterygii</taxon>
        <taxon>Teleostei</taxon>
        <taxon>Neoteleostei</taxon>
        <taxon>Acanthomorphata</taxon>
        <taxon>Gobiaria</taxon>
        <taxon>Gobiiformes</taxon>
        <taxon>Gobioidei</taxon>
        <taxon>Gobiidae</taxon>
        <taxon>Gobionellinae</taxon>
        <taxon>Mugilogobius</taxon>
    </lineage>
</organism>
<evidence type="ECO:0000256" key="12">
    <source>
        <dbReference type="RuleBase" id="RU003832"/>
    </source>
</evidence>
<dbReference type="Gene3D" id="3.40.50.11660">
    <property type="entry name" value="Glycosyl transferase family 10, C-terminal domain"/>
    <property type="match status" value="1"/>
</dbReference>
<keyword evidence="6 12" id="KW-0812">Transmembrane</keyword>
<dbReference type="InterPro" id="IPR055270">
    <property type="entry name" value="Glyco_tran_10_C"/>
</dbReference>
<comment type="similarity">
    <text evidence="3 12">Belongs to the glycosyltransferase 10 family.</text>
</comment>
<comment type="caution">
    <text evidence="15">The sequence shown here is derived from an EMBL/GenBank/DDBJ whole genome shotgun (WGS) entry which is preliminary data.</text>
</comment>
<comment type="subcellular location">
    <subcellularLocation>
        <location evidence="12">Golgi apparatus</location>
        <location evidence="12">Golgi stack membrane</location>
        <topology evidence="12">Single-pass type II membrane protein</topology>
    </subcellularLocation>
    <subcellularLocation>
        <location evidence="1">Membrane</location>
        <topology evidence="1">Single-pass membrane protein</topology>
    </subcellularLocation>
</comment>
<reference evidence="16" key="1">
    <citation type="submission" date="2024-04" db="EMBL/GenBank/DDBJ databases">
        <title>Salinicola lusitanus LLJ914,a marine bacterium isolated from the Okinawa Trough.</title>
        <authorList>
            <person name="Li J."/>
        </authorList>
    </citation>
    <scope>NUCLEOTIDE SEQUENCE [LARGE SCALE GENOMIC DNA]</scope>
</reference>